<dbReference type="AlphaFoldDB" id="A0AAE1NU16"/>
<comment type="caution">
    <text evidence="2">The sequence shown here is derived from an EMBL/GenBank/DDBJ whole genome shotgun (WGS) entry which is preliminary data.</text>
</comment>
<feature type="compositionally biased region" description="Basic and acidic residues" evidence="1">
    <location>
        <begin position="7"/>
        <end position="17"/>
    </location>
</feature>
<dbReference type="Proteomes" id="UP001292094">
    <property type="component" value="Unassembled WGS sequence"/>
</dbReference>
<evidence type="ECO:0000313" key="2">
    <source>
        <dbReference type="EMBL" id="KAK4295162.1"/>
    </source>
</evidence>
<feature type="compositionally biased region" description="Basic and acidic residues" evidence="1">
    <location>
        <begin position="39"/>
        <end position="49"/>
    </location>
</feature>
<gene>
    <name evidence="2" type="ORF">Pmani_032257</name>
</gene>
<organism evidence="2 3">
    <name type="scientific">Petrolisthes manimaculis</name>
    <dbReference type="NCBI Taxonomy" id="1843537"/>
    <lineage>
        <taxon>Eukaryota</taxon>
        <taxon>Metazoa</taxon>
        <taxon>Ecdysozoa</taxon>
        <taxon>Arthropoda</taxon>
        <taxon>Crustacea</taxon>
        <taxon>Multicrustacea</taxon>
        <taxon>Malacostraca</taxon>
        <taxon>Eumalacostraca</taxon>
        <taxon>Eucarida</taxon>
        <taxon>Decapoda</taxon>
        <taxon>Pleocyemata</taxon>
        <taxon>Anomura</taxon>
        <taxon>Galatheoidea</taxon>
        <taxon>Porcellanidae</taxon>
        <taxon>Petrolisthes</taxon>
    </lineage>
</organism>
<keyword evidence="3" id="KW-1185">Reference proteome</keyword>
<dbReference type="EMBL" id="JAWZYT010004133">
    <property type="protein sequence ID" value="KAK4295162.1"/>
    <property type="molecule type" value="Genomic_DNA"/>
</dbReference>
<evidence type="ECO:0000313" key="3">
    <source>
        <dbReference type="Proteomes" id="UP001292094"/>
    </source>
</evidence>
<sequence length="82" mass="9351">MTPRQNRKAEGYGKDRMVGGQSDSRIKHGAGKRGRARRTVTDTRREGQIHRHAGRMNKRVAMSSRREEEPIEIPTEQKGGRP</sequence>
<protein>
    <submittedName>
        <fullName evidence="2">Uncharacterized protein</fullName>
    </submittedName>
</protein>
<feature type="region of interest" description="Disordered" evidence="1">
    <location>
        <begin position="1"/>
        <end position="82"/>
    </location>
</feature>
<proteinExistence type="predicted"/>
<name>A0AAE1NU16_9EUCA</name>
<accession>A0AAE1NU16</accession>
<feature type="compositionally biased region" description="Basic residues" evidence="1">
    <location>
        <begin position="27"/>
        <end position="38"/>
    </location>
</feature>
<reference evidence="2" key="1">
    <citation type="submission" date="2023-11" db="EMBL/GenBank/DDBJ databases">
        <title>Genome assemblies of two species of porcelain crab, Petrolisthes cinctipes and Petrolisthes manimaculis (Anomura: Porcellanidae).</title>
        <authorList>
            <person name="Angst P."/>
        </authorList>
    </citation>
    <scope>NUCLEOTIDE SEQUENCE</scope>
    <source>
        <strain evidence="2">PB745_02</strain>
        <tissue evidence="2">Gill</tissue>
    </source>
</reference>
<evidence type="ECO:0000256" key="1">
    <source>
        <dbReference type="SAM" id="MobiDB-lite"/>
    </source>
</evidence>